<comment type="caution">
    <text evidence="12">The sequence shown here is derived from an EMBL/GenBank/DDBJ whole genome shotgun (WGS) entry which is preliminary data.</text>
</comment>
<keyword evidence="13" id="KW-1185">Reference proteome</keyword>
<dbReference type="PANTHER" id="PTHR13222">
    <property type="entry name" value="RB1-INDUCIBLE COILED-COIL"/>
    <property type="match status" value="1"/>
</dbReference>
<feature type="region of interest" description="Disordered" evidence="9">
    <location>
        <begin position="601"/>
        <end position="636"/>
    </location>
</feature>
<keyword evidence="5 7" id="KW-0072">Autophagy</keyword>
<evidence type="ECO:0000256" key="4">
    <source>
        <dbReference type="ARBA" id="ARBA00022927"/>
    </source>
</evidence>
<comment type="function">
    <text evidence="7">Involved in cytoplasm to vacuole transport (Cvt), pexophagy, mitophagy and nucleophagy. Recruits mitochondria for their selective degradation via autophagy (mitophagy) during starvation. Works as scaffold proteins that recruit ATG proteins to the pre-autophagosome (PAS), the site of vesicle/autophagosome formation. Required for the Cvt vesicles completion.</text>
</comment>
<feature type="domain" description="Autophagy-related protein 11 C-terminal" evidence="11">
    <location>
        <begin position="1105"/>
        <end position="1257"/>
    </location>
</feature>
<proteinExistence type="inferred from homology"/>
<name>A0ABR3XF65_9PEZI</name>
<protein>
    <recommendedName>
        <fullName evidence="2 7">Autophagy-related protein 11</fullName>
    </recommendedName>
</protein>
<feature type="compositionally biased region" description="Polar residues" evidence="9">
    <location>
        <begin position="1215"/>
        <end position="1227"/>
    </location>
</feature>
<feature type="coiled-coil region" evidence="8">
    <location>
        <begin position="640"/>
        <end position="798"/>
    </location>
</feature>
<gene>
    <name evidence="12" type="ORF">VTK73DRAFT_364</name>
</gene>
<reference evidence="12 13" key="1">
    <citation type="journal article" date="2024" name="Commun. Biol.">
        <title>Comparative genomic analysis of thermophilic fungi reveals convergent evolutionary adaptations and gene losses.</title>
        <authorList>
            <person name="Steindorff A.S."/>
            <person name="Aguilar-Pontes M.V."/>
            <person name="Robinson A.J."/>
            <person name="Andreopoulos B."/>
            <person name="LaButti K."/>
            <person name="Kuo A."/>
            <person name="Mondo S."/>
            <person name="Riley R."/>
            <person name="Otillar R."/>
            <person name="Haridas S."/>
            <person name="Lipzen A."/>
            <person name="Grimwood J."/>
            <person name="Schmutz J."/>
            <person name="Clum A."/>
            <person name="Reid I.D."/>
            <person name="Moisan M.C."/>
            <person name="Butler G."/>
            <person name="Nguyen T.T.M."/>
            <person name="Dewar K."/>
            <person name="Conant G."/>
            <person name="Drula E."/>
            <person name="Henrissat B."/>
            <person name="Hansel C."/>
            <person name="Singer S."/>
            <person name="Hutchinson M.I."/>
            <person name="de Vries R.P."/>
            <person name="Natvig D.O."/>
            <person name="Powell A.J."/>
            <person name="Tsang A."/>
            <person name="Grigoriev I.V."/>
        </authorList>
    </citation>
    <scope>NUCLEOTIDE SEQUENCE [LARGE SCALE GENOMIC DNA]</scope>
    <source>
        <strain evidence="12 13">ATCC 24622</strain>
    </source>
</reference>
<evidence type="ECO:0000256" key="2">
    <source>
        <dbReference type="ARBA" id="ARBA00013804"/>
    </source>
</evidence>
<keyword evidence="6 8" id="KW-0175">Coiled coil</keyword>
<feature type="region of interest" description="Disordered" evidence="9">
    <location>
        <begin position="1028"/>
        <end position="1060"/>
    </location>
</feature>
<comment type="subcellular location">
    <subcellularLocation>
        <location evidence="7">Preautophagosomal structure membrane</location>
        <topology evidence="7">Peripheral membrane protein</topology>
    </subcellularLocation>
    <subcellularLocation>
        <location evidence="7">Vacuole membrane</location>
        <topology evidence="7">Peripheral membrane protein</topology>
    </subcellularLocation>
    <text evidence="7">During pexophagy, accumulates in the vacuolar membrane region, where the peroxisomes contact the vacuole.</text>
</comment>
<evidence type="ECO:0000256" key="1">
    <source>
        <dbReference type="ARBA" id="ARBA00009729"/>
    </source>
</evidence>
<keyword evidence="7" id="KW-0926">Vacuole</keyword>
<evidence type="ECO:0000256" key="8">
    <source>
        <dbReference type="SAM" id="Coils"/>
    </source>
</evidence>
<dbReference type="InterPro" id="IPR045326">
    <property type="entry name" value="ATG17-like_dom"/>
</dbReference>
<dbReference type="SUPFAM" id="SSF57997">
    <property type="entry name" value="Tropomyosin"/>
    <property type="match status" value="1"/>
</dbReference>
<dbReference type="Gene3D" id="1.10.287.1490">
    <property type="match status" value="1"/>
</dbReference>
<evidence type="ECO:0000259" key="10">
    <source>
        <dbReference type="Pfam" id="PF04108"/>
    </source>
</evidence>
<organism evidence="12 13">
    <name type="scientific">Phialemonium thermophilum</name>
    <dbReference type="NCBI Taxonomy" id="223376"/>
    <lineage>
        <taxon>Eukaryota</taxon>
        <taxon>Fungi</taxon>
        <taxon>Dikarya</taxon>
        <taxon>Ascomycota</taxon>
        <taxon>Pezizomycotina</taxon>
        <taxon>Sordariomycetes</taxon>
        <taxon>Sordariomycetidae</taxon>
        <taxon>Cephalothecales</taxon>
        <taxon>Cephalothecaceae</taxon>
        <taxon>Phialemonium</taxon>
    </lineage>
</organism>
<dbReference type="InterPro" id="IPR040040">
    <property type="entry name" value="ATG11"/>
</dbReference>
<feature type="compositionally biased region" description="Basic and acidic residues" evidence="9">
    <location>
        <begin position="621"/>
        <end position="631"/>
    </location>
</feature>
<dbReference type="Pfam" id="PF04108">
    <property type="entry name" value="ATG17_like"/>
    <property type="match status" value="1"/>
</dbReference>
<sequence>MATQVLIAHTGQRLQLDLSQLLSLDDFRTSVSRQSAIPVESIIALTPQGRPLKLQTVQTEKEIYVYDSRLNQASPSPSTSPAPQLEIPLPKRYIVSNSPNTIDNTRSVQSWQELFKSRQTWAMRVLQDCAEMAKTAQERYNEMDVMMRCLDAAVANLDAVIKALEPKYAELQKWLPAAQADYSALTTGWEQYLSLARSVTVSPDMVRFMTGRSVSGKGRPQRQATLEDLIDLETARKAGRLAPAALRKFNGRIADLSKVATRLFQGAEELFREFERAVSRSALTHDGEPLQLLQDIEAITKKIDTDYKTTLNYANTTRDVLQASKIASNHTERLLPSIRNRALEMDEMLRYATQSRNTVAAESVEFMRTITDLTSLSHSIKSQVNSVNQEDELATFDYLRLIQQVPYMYASFVTEAIKRRDWLEKIKQDSSTLANEMALFQDEEAKRRRRWQRSVGNAYGKGAPSADSNVPGLEVNLLAEEEQWPVMTKRDLEEFVETLQKQNADADLVADIEKMVTELNHPTKQQSKRLKAFKNGSIHEAALGRSGLLIRGDDELLRSLQDDKGKLEAKLKTAESRIRRLEDLLHRQSQSSRPSLATLFLTQSPQLSERNDSTISVKPGRSSEEQRRPSEGGESVLHRIQQLEAELNLERERSALFEKNLTTRTAEHNDMKDQMEEVNSTKKDLLQNMEALKREFMEERKSLEQEIRRLQARLEDTEDEMEHFGESREHEKASYDERVRSLEMELERLSKEKQDEVLKANGQVEFLRQENRLQRERIENLEGQLRAAQHEVERLSRDLHLSRDMGDTQLRALKELHKQLSPDDVAPEELNELVEAVIGRSADLAAQVQSIEGEMSLLKSELGLANDTIRDARSEAADTRAKLSESEATVMHLRETVAAEMAKVSALEGELADGREQLNQLRAKIADGETGSEYLRKRLEEEEREIAALVEKLAMRQSQVGSLEEELRLFKEKLQVSQTNLEALTSRFDARTERAKELTQRLYSQNDRLCRLLERLGFSVSRDGDSTVIQKVPRSERSTQYPADSSDPVSSSLRKSGTLNSRTLADSTDAELLHWMVDVDAEGESAKFSAFLSAIGNFDTDAFSEALYRRVKDIEHMARKLQRDARTYREKAHILQKEAHDKIAFKHFKEGDLALFLPTRNQSTGAWAAFNVGFPHYFLREQEAHRLRSREWLVARISKIQERVVDLSKSLQQAHTATDKYGQSNDPNDADSVNEEENDNPFDLSDGLRWYLIDAQEDKPGAPSTPGLGKSTVAANNVEAMADMHTHSRSVSKVSMLGGRGGNASGIEGVSKTLSKSLESRRSSTGSKKAPPFAIGVAGRGRDSALASETNSVRAAPTESPISSSPVQNHAVAHAAQHQARPATPLAQAAGASEGSGKPPSGDDGAPAGEGGNQEQGKQGSSESHHQSERHQSGHRQEQLQRERSAASIESPSKKSVVWDSLWSLDVSYEGGRRTK</sequence>
<evidence type="ECO:0000313" key="12">
    <source>
        <dbReference type="EMBL" id="KAL1874391.1"/>
    </source>
</evidence>
<dbReference type="PANTHER" id="PTHR13222:SF1">
    <property type="entry name" value="RB1-INDUCIBLE COILED-COIL PROTEIN 1"/>
    <property type="match status" value="1"/>
</dbReference>
<feature type="coiled-coil region" evidence="8">
    <location>
        <begin position="869"/>
        <end position="1001"/>
    </location>
</feature>
<evidence type="ECO:0000256" key="6">
    <source>
        <dbReference type="ARBA" id="ARBA00023054"/>
    </source>
</evidence>
<keyword evidence="3 7" id="KW-0813">Transport</keyword>
<evidence type="ECO:0000256" key="9">
    <source>
        <dbReference type="SAM" id="MobiDB-lite"/>
    </source>
</evidence>
<feature type="coiled-coil region" evidence="8">
    <location>
        <begin position="1104"/>
        <end position="1138"/>
    </location>
</feature>
<feature type="region of interest" description="Disordered" evidence="9">
    <location>
        <begin position="1215"/>
        <end position="1239"/>
    </location>
</feature>
<evidence type="ECO:0000259" key="11">
    <source>
        <dbReference type="Pfam" id="PF10377"/>
    </source>
</evidence>
<evidence type="ECO:0000256" key="3">
    <source>
        <dbReference type="ARBA" id="ARBA00022448"/>
    </source>
</evidence>
<evidence type="ECO:0000256" key="5">
    <source>
        <dbReference type="ARBA" id="ARBA00023006"/>
    </source>
</evidence>
<evidence type="ECO:0000256" key="7">
    <source>
        <dbReference type="RuleBase" id="RU367075"/>
    </source>
</evidence>
<dbReference type="InterPro" id="IPR019460">
    <property type="entry name" value="Atg11_C"/>
</dbReference>
<feature type="compositionally biased region" description="Polar residues" evidence="9">
    <location>
        <begin position="601"/>
        <end position="616"/>
    </location>
</feature>
<feature type="coiled-coil region" evidence="8">
    <location>
        <begin position="557"/>
        <end position="591"/>
    </location>
</feature>
<evidence type="ECO:0000313" key="13">
    <source>
        <dbReference type="Proteomes" id="UP001586593"/>
    </source>
</evidence>
<keyword evidence="7" id="KW-0472">Membrane</keyword>
<dbReference type="Proteomes" id="UP001586593">
    <property type="component" value="Unassembled WGS sequence"/>
</dbReference>
<accession>A0ABR3XF65</accession>
<dbReference type="Pfam" id="PF10377">
    <property type="entry name" value="ATG11"/>
    <property type="match status" value="1"/>
</dbReference>
<feature type="compositionally biased region" description="Acidic residues" evidence="9">
    <location>
        <begin position="1228"/>
        <end position="1239"/>
    </location>
</feature>
<feature type="domain" description="Autophagy protein ATG17-like" evidence="10">
    <location>
        <begin position="109"/>
        <end position="457"/>
    </location>
</feature>
<comment type="subunit">
    <text evidence="7">Homodimer.</text>
</comment>
<comment type="similarity">
    <text evidence="1 7">Belongs to the ATG11 family.</text>
</comment>
<feature type="compositionally biased region" description="Polar residues" evidence="9">
    <location>
        <begin position="1315"/>
        <end position="1327"/>
    </location>
</feature>
<feature type="compositionally biased region" description="Low complexity" evidence="9">
    <location>
        <begin position="1367"/>
        <end position="1380"/>
    </location>
</feature>
<dbReference type="EMBL" id="JAZHXJ010000106">
    <property type="protein sequence ID" value="KAL1874391.1"/>
    <property type="molecule type" value="Genomic_DNA"/>
</dbReference>
<feature type="region of interest" description="Disordered" evidence="9">
    <location>
        <begin position="1315"/>
        <end position="1456"/>
    </location>
</feature>
<feature type="compositionally biased region" description="Basic and acidic residues" evidence="9">
    <location>
        <begin position="1423"/>
        <end position="1445"/>
    </location>
</feature>
<feature type="compositionally biased region" description="Polar residues" evidence="9">
    <location>
        <begin position="1038"/>
        <end position="1060"/>
    </location>
</feature>
<keyword evidence="4 7" id="KW-0653">Protein transport</keyword>